<accession>A0A7S4HMU1</accession>
<dbReference type="EMBL" id="HBKP01003249">
    <property type="protein sequence ID" value="CAE2203702.1"/>
    <property type="molecule type" value="Transcribed_RNA"/>
</dbReference>
<dbReference type="Gene3D" id="2.30.29.30">
    <property type="entry name" value="Pleckstrin-homology domain (PH domain)/Phosphotyrosine-binding domain (PTB)"/>
    <property type="match status" value="1"/>
</dbReference>
<dbReference type="Pfam" id="PF00169">
    <property type="entry name" value="PH"/>
    <property type="match status" value="1"/>
</dbReference>
<protein>
    <recommendedName>
        <fullName evidence="1">PH domain-containing protein</fullName>
    </recommendedName>
</protein>
<gene>
    <name evidence="2" type="ORF">VSP0166_LOCUS2332</name>
</gene>
<dbReference type="AlphaFoldDB" id="A0A7S4HMU1"/>
<name>A0A7S4HMU1_9EUKA</name>
<dbReference type="InterPro" id="IPR011993">
    <property type="entry name" value="PH-like_dom_sf"/>
</dbReference>
<sequence>MCYRAHEEMADPVLVFRLQNHKIVPIAERDIGRKYCFLLTTTSKSYYFSAANPQVLMKWINVLSDVVAWYQSEDEILFRDWELEEGKPLRKCDSEDRSGDSRLKLNLNLSMLKPSRDSPATARTSPSRNKYVLFLPNYVL</sequence>
<organism evidence="2">
    <name type="scientific">Vannella robusta</name>
    <dbReference type="NCBI Taxonomy" id="1487602"/>
    <lineage>
        <taxon>Eukaryota</taxon>
        <taxon>Amoebozoa</taxon>
        <taxon>Discosea</taxon>
        <taxon>Flabellinia</taxon>
        <taxon>Vannellidae</taxon>
        <taxon>Vannella</taxon>
    </lineage>
</organism>
<evidence type="ECO:0000259" key="1">
    <source>
        <dbReference type="PROSITE" id="PS50003"/>
    </source>
</evidence>
<dbReference type="PROSITE" id="PS50003">
    <property type="entry name" value="PH_DOMAIN"/>
    <property type="match status" value="1"/>
</dbReference>
<reference evidence="2" key="1">
    <citation type="submission" date="2021-01" db="EMBL/GenBank/DDBJ databases">
        <authorList>
            <person name="Corre E."/>
            <person name="Pelletier E."/>
            <person name="Niang G."/>
            <person name="Scheremetjew M."/>
            <person name="Finn R."/>
            <person name="Kale V."/>
            <person name="Holt S."/>
            <person name="Cochrane G."/>
            <person name="Meng A."/>
            <person name="Brown T."/>
            <person name="Cohen L."/>
        </authorList>
    </citation>
    <scope>NUCLEOTIDE SEQUENCE</scope>
    <source>
        <strain evidence="2">DIVA3 518/3/11/1/6</strain>
    </source>
</reference>
<dbReference type="InterPro" id="IPR001849">
    <property type="entry name" value="PH_domain"/>
</dbReference>
<evidence type="ECO:0000313" key="2">
    <source>
        <dbReference type="EMBL" id="CAE2203702.1"/>
    </source>
</evidence>
<proteinExistence type="predicted"/>
<dbReference type="SUPFAM" id="SSF50729">
    <property type="entry name" value="PH domain-like"/>
    <property type="match status" value="1"/>
</dbReference>
<feature type="domain" description="PH" evidence="1">
    <location>
        <begin position="1"/>
        <end position="68"/>
    </location>
</feature>